<feature type="transmembrane region" description="Helical" evidence="5">
    <location>
        <begin position="354"/>
        <end position="381"/>
    </location>
</feature>
<evidence type="ECO:0000313" key="7">
    <source>
        <dbReference type="Proteomes" id="UP001648503"/>
    </source>
</evidence>
<keyword evidence="7" id="KW-1185">Reference proteome</keyword>
<reference evidence="6 7" key="1">
    <citation type="submission" date="2021-02" db="EMBL/GenBank/DDBJ databases">
        <title>Variation within the Batrachochytrium salamandrivorans European outbreak.</title>
        <authorList>
            <person name="Kelly M."/>
            <person name="Pasmans F."/>
            <person name="Shea T.P."/>
            <person name="Munoz J.F."/>
            <person name="Carranza S."/>
            <person name="Cuomo C.A."/>
            <person name="Martel A."/>
        </authorList>
    </citation>
    <scope>NUCLEOTIDE SEQUENCE [LARGE SCALE GENOMIC DNA]</scope>
    <source>
        <strain evidence="6 7">AMFP18/2</strain>
    </source>
</reference>
<dbReference type="EMBL" id="JAFCIX010000014">
    <property type="protein sequence ID" value="KAH6601333.1"/>
    <property type="molecule type" value="Genomic_DNA"/>
</dbReference>
<evidence type="ECO:0000313" key="6">
    <source>
        <dbReference type="EMBL" id="KAH6601333.1"/>
    </source>
</evidence>
<keyword evidence="1 5" id="KW-0812">Transmembrane</keyword>
<name>A0ABQ8FNG9_9FUNG</name>
<feature type="region of interest" description="Disordered" evidence="4">
    <location>
        <begin position="1"/>
        <end position="27"/>
    </location>
</feature>
<keyword evidence="3 5" id="KW-0472">Membrane</keyword>
<comment type="caution">
    <text evidence="6">The sequence shown here is derived from an EMBL/GenBank/DDBJ whole genome shotgun (WGS) entry which is preliminary data.</text>
</comment>
<dbReference type="Proteomes" id="UP001648503">
    <property type="component" value="Unassembled WGS sequence"/>
</dbReference>
<evidence type="ECO:0000256" key="2">
    <source>
        <dbReference type="ARBA" id="ARBA00022989"/>
    </source>
</evidence>
<protein>
    <recommendedName>
        <fullName evidence="8">BZIP domain-containing protein</fullName>
    </recommendedName>
</protein>
<feature type="compositionally biased region" description="Polar residues" evidence="4">
    <location>
        <begin position="1"/>
        <end position="15"/>
    </location>
</feature>
<evidence type="ECO:0008006" key="8">
    <source>
        <dbReference type="Google" id="ProtNLM"/>
    </source>
</evidence>
<feature type="region of interest" description="Disordered" evidence="4">
    <location>
        <begin position="163"/>
        <end position="191"/>
    </location>
</feature>
<dbReference type="PANTHER" id="PTHR28263:SF1">
    <property type="entry name" value="GOLGI TO ER TRAFFIC PROTEIN 2"/>
    <property type="match status" value="1"/>
</dbReference>
<dbReference type="InterPro" id="IPR028143">
    <property type="entry name" value="Get2/sif1"/>
</dbReference>
<sequence>MSDNQGSTSTATNTVHPADGVDVPDESGVSCEAVRQLTAAEKLQLRRENRRNKILASGDSRLGRITKTFKSITDDDVDSSMPERSSSGSDIHGDSLLPTSGTENALLSSSSSPNVTKAASAKIPQQSVPVHPSLVSQQHLEPRSTLMPTNDIDSLMESIQEHPSFDSGLGVASSNLRQRKDTKTDPRTTPIPQRLFETSMQGDLPDMEFPGLGNSSFSFSQSTTDQCVKPQPSQIWAWLHTLSMMSLALFSLYGISGLNSTSDTNDSMDAVSRFSEYSSACSRISVLSSQKFSRFDADTYGYISGIVVGSNRVSIWVCFLTIEVGLNLLRFIYQRVLSRGTPLAGTIPSELTHILTQILGIHASVFESFSGAFFEAVAIWNSLTNDVLLFVFVIGVGVASMVMGGEFLCPVL</sequence>
<feature type="region of interest" description="Disordered" evidence="4">
    <location>
        <begin position="73"/>
        <end position="145"/>
    </location>
</feature>
<feature type="transmembrane region" description="Helical" evidence="5">
    <location>
        <begin position="387"/>
        <end position="409"/>
    </location>
</feature>
<feature type="transmembrane region" description="Helical" evidence="5">
    <location>
        <begin position="235"/>
        <end position="255"/>
    </location>
</feature>
<evidence type="ECO:0000256" key="5">
    <source>
        <dbReference type="SAM" id="Phobius"/>
    </source>
</evidence>
<dbReference type="PANTHER" id="PTHR28263">
    <property type="entry name" value="GOLGI TO ER TRAFFIC PROTEIN 2"/>
    <property type="match status" value="1"/>
</dbReference>
<feature type="compositionally biased region" description="Polar residues" evidence="4">
    <location>
        <begin position="97"/>
        <end position="139"/>
    </location>
</feature>
<gene>
    <name evidence="6" type="ORF">BASA50_001683</name>
</gene>
<organism evidence="6 7">
    <name type="scientific">Batrachochytrium salamandrivorans</name>
    <dbReference type="NCBI Taxonomy" id="1357716"/>
    <lineage>
        <taxon>Eukaryota</taxon>
        <taxon>Fungi</taxon>
        <taxon>Fungi incertae sedis</taxon>
        <taxon>Chytridiomycota</taxon>
        <taxon>Chytridiomycota incertae sedis</taxon>
        <taxon>Chytridiomycetes</taxon>
        <taxon>Rhizophydiales</taxon>
        <taxon>Rhizophydiales incertae sedis</taxon>
        <taxon>Batrachochytrium</taxon>
    </lineage>
</organism>
<accession>A0ABQ8FNG9</accession>
<evidence type="ECO:0000256" key="4">
    <source>
        <dbReference type="SAM" id="MobiDB-lite"/>
    </source>
</evidence>
<evidence type="ECO:0000256" key="1">
    <source>
        <dbReference type="ARBA" id="ARBA00022692"/>
    </source>
</evidence>
<proteinExistence type="predicted"/>
<evidence type="ECO:0000256" key="3">
    <source>
        <dbReference type="ARBA" id="ARBA00023136"/>
    </source>
</evidence>
<keyword evidence="2 5" id="KW-1133">Transmembrane helix</keyword>